<gene>
    <name evidence="1" type="ORF">CES85_5243</name>
</gene>
<dbReference type="AlphaFoldDB" id="A0A248UDQ9"/>
<evidence type="ECO:0000313" key="2">
    <source>
        <dbReference type="Proteomes" id="UP000215256"/>
    </source>
</evidence>
<sequence length="53" mass="5950">MKASATDALQNRHFVNSCLTVSVDFKVKRAACPHLGWRLAEKKGHRKTEALEV</sequence>
<name>A0A248UDQ9_9HYPH</name>
<proteinExistence type="predicted"/>
<dbReference type="KEGG" id="och:CES85_5243"/>
<dbReference type="Proteomes" id="UP000215256">
    <property type="component" value="Chromosome 2"/>
</dbReference>
<evidence type="ECO:0000313" key="1">
    <source>
        <dbReference type="EMBL" id="ASV84449.1"/>
    </source>
</evidence>
<organism evidence="1 2">
    <name type="scientific">Ochrobactrum quorumnocens</name>
    <dbReference type="NCBI Taxonomy" id="271865"/>
    <lineage>
        <taxon>Bacteria</taxon>
        <taxon>Pseudomonadati</taxon>
        <taxon>Pseudomonadota</taxon>
        <taxon>Alphaproteobacteria</taxon>
        <taxon>Hyphomicrobiales</taxon>
        <taxon>Brucellaceae</taxon>
        <taxon>Brucella/Ochrobactrum group</taxon>
        <taxon>Ochrobactrum</taxon>
    </lineage>
</organism>
<reference evidence="1 2" key="1">
    <citation type="submission" date="2017-07" db="EMBL/GenBank/DDBJ databases">
        <title>Phylogenetic study on the rhizospheric bacterium Ochrobactrum sp. A44.</title>
        <authorList>
            <person name="Krzyzanowska D.M."/>
            <person name="Ossowicki A."/>
            <person name="Rajewska M."/>
            <person name="Maciag T."/>
            <person name="Kaczynski Z."/>
            <person name="Czerwicka M."/>
            <person name="Jafra S."/>
        </authorList>
    </citation>
    <scope>NUCLEOTIDE SEQUENCE [LARGE SCALE GENOMIC DNA]</scope>
    <source>
        <strain evidence="1 2">A44</strain>
    </source>
</reference>
<accession>A0A248UDQ9</accession>
<protein>
    <submittedName>
        <fullName evidence="1">Uncharacterized protein</fullName>
    </submittedName>
</protein>
<dbReference type="EMBL" id="CP022603">
    <property type="protein sequence ID" value="ASV84449.1"/>
    <property type="molecule type" value="Genomic_DNA"/>
</dbReference>